<evidence type="ECO:0000313" key="1">
    <source>
        <dbReference type="EMBL" id="SDA48926.1"/>
    </source>
</evidence>
<proteinExistence type="predicted"/>
<name>A0A1G5VU14_9HYPH</name>
<gene>
    <name evidence="1" type="ORF">SAMN02927914_00734</name>
</gene>
<dbReference type="AlphaFoldDB" id="A0A1G5VU14"/>
<organism evidence="1 2">
    <name type="scientific">Mesorhizobium qingshengii</name>
    <dbReference type="NCBI Taxonomy" id="1165689"/>
    <lineage>
        <taxon>Bacteria</taxon>
        <taxon>Pseudomonadati</taxon>
        <taxon>Pseudomonadota</taxon>
        <taxon>Alphaproteobacteria</taxon>
        <taxon>Hyphomicrobiales</taxon>
        <taxon>Phyllobacteriaceae</taxon>
        <taxon>Mesorhizobium</taxon>
    </lineage>
</organism>
<accession>A0A1G5VU14</accession>
<sequence length="81" mass="9167">MRRKAVMCAFTWESPLFGQKLTHPTSSNDPKEAFERSLVFGPVDVGQHNMHSIQWAARFSSERAYCVSGKHMAKKISATRP</sequence>
<dbReference type="EMBL" id="FMXM01000003">
    <property type="protein sequence ID" value="SDA48926.1"/>
    <property type="molecule type" value="Genomic_DNA"/>
</dbReference>
<reference evidence="1 2" key="1">
    <citation type="submission" date="2016-10" db="EMBL/GenBank/DDBJ databases">
        <authorList>
            <person name="de Groot N.N."/>
        </authorList>
    </citation>
    <scope>NUCLEOTIDE SEQUENCE [LARGE SCALE GENOMIC DNA]</scope>
    <source>
        <strain evidence="1 2">CGMCC 1.12097</strain>
    </source>
</reference>
<evidence type="ECO:0000313" key="2">
    <source>
        <dbReference type="Proteomes" id="UP000198588"/>
    </source>
</evidence>
<dbReference type="Proteomes" id="UP000198588">
    <property type="component" value="Unassembled WGS sequence"/>
</dbReference>
<protein>
    <submittedName>
        <fullName evidence="1">Uncharacterized protein</fullName>
    </submittedName>
</protein>